<evidence type="ECO:0000313" key="3">
    <source>
        <dbReference type="Proteomes" id="UP000093053"/>
    </source>
</evidence>
<dbReference type="STRING" id="1586287.BBK82_42680"/>
<keyword evidence="3" id="KW-1185">Reference proteome</keyword>
<accession>A0A1B2HV89</accession>
<gene>
    <name evidence="2" type="ORF">BBK82_42680</name>
</gene>
<dbReference type="OrthoDB" id="5244297at2"/>
<evidence type="ECO:0000256" key="1">
    <source>
        <dbReference type="SAM" id="MobiDB-lite"/>
    </source>
</evidence>
<name>A0A1B2HV89_9PSEU</name>
<proteinExistence type="predicted"/>
<dbReference type="EMBL" id="CP016793">
    <property type="protein sequence ID" value="ANZ41666.1"/>
    <property type="molecule type" value="Genomic_DNA"/>
</dbReference>
<organism evidence="2 3">
    <name type="scientific">Lentzea guizhouensis</name>
    <dbReference type="NCBI Taxonomy" id="1586287"/>
    <lineage>
        <taxon>Bacteria</taxon>
        <taxon>Bacillati</taxon>
        <taxon>Actinomycetota</taxon>
        <taxon>Actinomycetes</taxon>
        <taxon>Pseudonocardiales</taxon>
        <taxon>Pseudonocardiaceae</taxon>
        <taxon>Lentzea</taxon>
    </lineage>
</organism>
<evidence type="ECO:0000313" key="2">
    <source>
        <dbReference type="EMBL" id="ANZ41666.1"/>
    </source>
</evidence>
<feature type="compositionally biased region" description="Basic and acidic residues" evidence="1">
    <location>
        <begin position="68"/>
        <end position="79"/>
    </location>
</feature>
<dbReference type="AlphaFoldDB" id="A0A1B2HV89"/>
<reference evidence="2 3" key="1">
    <citation type="submission" date="2016-07" db="EMBL/GenBank/DDBJ databases">
        <title>Complete genome sequence of the Lentzea guizhouensis DHS C013.</title>
        <authorList>
            <person name="Cao C."/>
        </authorList>
    </citation>
    <scope>NUCLEOTIDE SEQUENCE [LARGE SCALE GENOMIC DNA]</scope>
    <source>
        <strain evidence="2 3">DHS C013</strain>
    </source>
</reference>
<feature type="region of interest" description="Disordered" evidence="1">
    <location>
        <begin position="57"/>
        <end position="79"/>
    </location>
</feature>
<dbReference type="Proteomes" id="UP000093053">
    <property type="component" value="Chromosome"/>
</dbReference>
<dbReference type="KEGG" id="led:BBK82_42680"/>
<protein>
    <submittedName>
        <fullName evidence="2">Uncharacterized protein</fullName>
    </submittedName>
</protein>
<sequence>MLPACLVLVVTGSADRTRAQLLGRAVGLSALTTPRLRGGDPAVLSRAPLDEHEPLIGASLKSANGGDQDQRLLEKDGSG</sequence>
<dbReference type="RefSeq" id="WP_065920001.1">
    <property type="nucleotide sequence ID" value="NZ_CP016793.1"/>
</dbReference>